<evidence type="ECO:0000313" key="2">
    <source>
        <dbReference type="EnsemblMetazoa" id="LLOJ001195-PA"/>
    </source>
</evidence>
<keyword evidence="1" id="KW-0472">Membrane</keyword>
<dbReference type="EMBL" id="AJWK01004403">
    <property type="status" value="NOT_ANNOTATED_CDS"/>
    <property type="molecule type" value="Genomic_DNA"/>
</dbReference>
<name>A0A1B0EVR1_LUTLO</name>
<dbReference type="AlphaFoldDB" id="A0A1B0EVR1"/>
<keyword evidence="1" id="KW-0812">Transmembrane</keyword>
<dbReference type="Proteomes" id="UP000092461">
    <property type="component" value="Unassembled WGS sequence"/>
</dbReference>
<keyword evidence="3" id="KW-1185">Reference proteome</keyword>
<dbReference type="EMBL" id="AJWK01004404">
    <property type="status" value="NOT_ANNOTATED_CDS"/>
    <property type="molecule type" value="Genomic_DNA"/>
</dbReference>
<reference evidence="2" key="1">
    <citation type="submission" date="2020-05" db="UniProtKB">
        <authorList>
            <consortium name="EnsemblMetazoa"/>
        </authorList>
    </citation>
    <scope>IDENTIFICATION</scope>
    <source>
        <strain evidence="2">Jacobina</strain>
    </source>
</reference>
<sequence>MEFIVYYIHMWILLFGIFPSRINHLRKSSLQFKVAISPSERMISSLLGFSAFSQNDYQQYAKPVILQIKRAVFKRPKFTVFQVNKKNFINLMSRMKSDLILRF</sequence>
<dbReference type="EnsemblMetazoa" id="LLOJ001195-RA">
    <property type="protein sequence ID" value="LLOJ001195-PA"/>
    <property type="gene ID" value="LLOJ001195"/>
</dbReference>
<evidence type="ECO:0000256" key="1">
    <source>
        <dbReference type="SAM" id="Phobius"/>
    </source>
</evidence>
<keyword evidence="1" id="KW-1133">Transmembrane helix</keyword>
<feature type="transmembrane region" description="Helical" evidence="1">
    <location>
        <begin position="6"/>
        <end position="23"/>
    </location>
</feature>
<organism evidence="2 3">
    <name type="scientific">Lutzomyia longipalpis</name>
    <name type="common">Sand fly</name>
    <dbReference type="NCBI Taxonomy" id="7200"/>
    <lineage>
        <taxon>Eukaryota</taxon>
        <taxon>Metazoa</taxon>
        <taxon>Ecdysozoa</taxon>
        <taxon>Arthropoda</taxon>
        <taxon>Hexapoda</taxon>
        <taxon>Insecta</taxon>
        <taxon>Pterygota</taxon>
        <taxon>Neoptera</taxon>
        <taxon>Endopterygota</taxon>
        <taxon>Diptera</taxon>
        <taxon>Nematocera</taxon>
        <taxon>Psychodoidea</taxon>
        <taxon>Psychodidae</taxon>
        <taxon>Lutzomyia</taxon>
        <taxon>Lutzomyia</taxon>
    </lineage>
</organism>
<accession>A0A1B0EVR1</accession>
<proteinExistence type="predicted"/>
<evidence type="ECO:0000313" key="3">
    <source>
        <dbReference type="Proteomes" id="UP000092461"/>
    </source>
</evidence>
<protein>
    <submittedName>
        <fullName evidence="2">Uncharacterized protein</fullName>
    </submittedName>
</protein>
<dbReference type="VEuPathDB" id="VectorBase:LLOJ001195"/>